<dbReference type="EMBL" id="LGRX02000460">
    <property type="protein sequence ID" value="KAK3288503.1"/>
    <property type="molecule type" value="Genomic_DNA"/>
</dbReference>
<evidence type="ECO:0000313" key="2">
    <source>
        <dbReference type="EMBL" id="KAK3289837.1"/>
    </source>
</evidence>
<name>A0AAE0H4M8_9CHLO</name>
<reference evidence="2" key="2">
    <citation type="submission" date="2023-06" db="EMBL/GenBank/DDBJ databases">
        <title>Long-read-based genome assembly of the green algal bacterivore Cymbomonas tetramitiformis.</title>
        <authorList>
            <person name="Gyaltshen Y."/>
            <person name="Rozenberg A."/>
            <person name="Paasch A."/>
            <person name="Burns J.A."/>
            <person name="Warring S."/>
            <person name="Larson R."/>
            <person name="Maurer-Alcala X."/>
            <person name="Dacks J."/>
            <person name="Kim E."/>
        </authorList>
    </citation>
    <scope>NUCLEOTIDE SEQUENCE</scope>
    <source>
        <strain evidence="2">PLY_AMNH</strain>
    </source>
</reference>
<dbReference type="AlphaFoldDB" id="A0AAE0H4M8"/>
<evidence type="ECO:0000313" key="3">
    <source>
        <dbReference type="Proteomes" id="UP001190700"/>
    </source>
</evidence>
<accession>A0AAE0H4M8</accession>
<gene>
    <name evidence="2" type="ORF">CYMTET_2768</name>
    <name evidence="1" type="ORF">CYMTET_4028</name>
</gene>
<dbReference type="Proteomes" id="UP001190700">
    <property type="component" value="Unassembled WGS sequence"/>
</dbReference>
<protein>
    <submittedName>
        <fullName evidence="2">Uncharacterized protein</fullName>
    </submittedName>
</protein>
<keyword evidence="3" id="KW-1185">Reference proteome</keyword>
<organism evidence="2 3">
    <name type="scientific">Cymbomonas tetramitiformis</name>
    <dbReference type="NCBI Taxonomy" id="36881"/>
    <lineage>
        <taxon>Eukaryota</taxon>
        <taxon>Viridiplantae</taxon>
        <taxon>Chlorophyta</taxon>
        <taxon>Pyramimonadophyceae</taxon>
        <taxon>Pyramimonadales</taxon>
        <taxon>Pyramimonadaceae</taxon>
        <taxon>Cymbomonas</taxon>
    </lineage>
</organism>
<proteinExistence type="predicted"/>
<evidence type="ECO:0000313" key="1">
    <source>
        <dbReference type="EMBL" id="KAK3288503.1"/>
    </source>
</evidence>
<sequence>MNDRSMHEEIAERIAATGNVVREVAHKRANCNLKIRVASSEAADQKYHNLVVTYTDPDNNELVTITKPRFMFGEVGSIEAIRFFRSDKLREGSRRDKHVLTLYGNAAVRADYRALHECLQEAYVAAWPTIMQDDTHEALRLFAQMVSLTLDADDPQELLRMIVDGEMATDEQSGAQIAQKWQRFICGRIRNAFPYVQQEAQTAFAKQYTNSNTGEMREGITVTLRENAPPKSAGRPEKISRGLDRADVATTDAATPLFKDLSLTRLELDGSRSSVEDVSRVLCSHMTPAKPESAEEQEQRLRNERRPLHAIFLLVEIAQIFVLERNIYPLKYLRWVCLPPEEITAGKPRRSNLANAFTLGNDDQSMHDALCGLAVADPSLVMLDYAATRREERFRMRVVPSRNNNGYHNVICEVRDESGKWTSTRNPQYALYDTDDLGFLAFRASKYAPNATEPGEIAESATGKYSMQVFGDGDMEMQLRALYDAFIEALCDEWSVIKSGHYLRELRLYVELNIDTSIVAADAELPALMDLVRMEKQEQRWTAHLRGCIAAGFPFYKDRSACFAKSIVDRNNPSARRYGIHLTVPEDNNASKTQLRLQDVSCTLRREEFARATPVDTDDLVGLLCRATVPPDPNERRSERLRVHALVFVFDTVYCANENDTKAYYPKYAFTGYDATVDAADRSRKGQRFGSAVDRAACELVLKFRDRWRRHLRGCTKAAPDLRPMIAELKIPHARHLLLALLRQGLIPIDAQVPVTSADAPLRTEVDFVCCDAREGGVALVELKCGFCGYRTRASGRMQHELRQQNDCPETQHHLQLALTTRMFRQTYRDATRVSAYVVYCDDTGVTRQPLRVWASRAAKAATLRVAKFT</sequence>
<reference evidence="2 3" key="1">
    <citation type="journal article" date="2015" name="Genome Biol. Evol.">
        <title>Comparative Genomics of a Bacterivorous Green Alga Reveals Evolutionary Causalities and Consequences of Phago-Mixotrophic Mode of Nutrition.</title>
        <authorList>
            <person name="Burns J.A."/>
            <person name="Paasch A."/>
            <person name="Narechania A."/>
            <person name="Kim E."/>
        </authorList>
    </citation>
    <scope>NUCLEOTIDE SEQUENCE [LARGE SCALE GENOMIC DNA]</scope>
    <source>
        <strain evidence="2">PLY_AMNH</strain>
    </source>
</reference>
<dbReference type="EMBL" id="LGRX02000025">
    <property type="protein sequence ID" value="KAK3289837.1"/>
    <property type="molecule type" value="Genomic_DNA"/>
</dbReference>
<comment type="caution">
    <text evidence="2">The sequence shown here is derived from an EMBL/GenBank/DDBJ whole genome shotgun (WGS) entry which is preliminary data.</text>
</comment>